<accession>A0A1F6W6M7</accession>
<name>A0A1F6W6M7_9BACT</name>
<evidence type="ECO:0000256" key="2">
    <source>
        <dbReference type="HAMAP-Rule" id="MF_00973"/>
    </source>
</evidence>
<evidence type="ECO:0000313" key="3">
    <source>
        <dbReference type="EMBL" id="OGI77578.1"/>
    </source>
</evidence>
<dbReference type="Gene3D" id="3.40.50.10680">
    <property type="entry name" value="CofD-like domains"/>
    <property type="match status" value="1"/>
</dbReference>
<dbReference type="PANTHER" id="PTHR30135">
    <property type="entry name" value="UNCHARACTERIZED PROTEIN YVCK-RELATED"/>
    <property type="match status" value="1"/>
</dbReference>
<dbReference type="GO" id="GO:0008360">
    <property type="term" value="P:regulation of cell shape"/>
    <property type="evidence" value="ECO:0007669"/>
    <property type="project" value="UniProtKB-UniRule"/>
</dbReference>
<dbReference type="GO" id="GO:0005737">
    <property type="term" value="C:cytoplasm"/>
    <property type="evidence" value="ECO:0007669"/>
    <property type="project" value="UniProtKB-SubCell"/>
</dbReference>
<comment type="caution">
    <text evidence="3">The sequence shown here is derived from an EMBL/GenBank/DDBJ whole genome shotgun (WGS) entry which is preliminary data.</text>
</comment>
<dbReference type="Pfam" id="PF01933">
    <property type="entry name" value="CofD"/>
    <property type="match status" value="1"/>
</dbReference>
<dbReference type="HAMAP" id="MF_00973">
    <property type="entry name" value="Gluconeogen_factor"/>
    <property type="match status" value="1"/>
</dbReference>
<dbReference type="Proteomes" id="UP000177777">
    <property type="component" value="Unassembled WGS sequence"/>
</dbReference>
<dbReference type="InterPro" id="IPR038136">
    <property type="entry name" value="CofD-like_dom_sf"/>
</dbReference>
<dbReference type="CDD" id="cd07187">
    <property type="entry name" value="YvcK_like"/>
    <property type="match status" value="1"/>
</dbReference>
<comment type="function">
    <text evidence="2">Required for morphogenesis under gluconeogenic growth conditions.</text>
</comment>
<dbReference type="InterPro" id="IPR010119">
    <property type="entry name" value="Gluconeogen_factor"/>
</dbReference>
<gene>
    <name evidence="3" type="ORF">A3D42_01110</name>
</gene>
<comment type="subcellular location">
    <subcellularLocation>
        <location evidence="2">Cytoplasm</location>
    </subcellularLocation>
</comment>
<organism evidence="3 4">
    <name type="scientific">Candidatus Nomurabacteria bacterium RIFCSPHIGHO2_02_FULL_41_18</name>
    <dbReference type="NCBI Taxonomy" id="1801754"/>
    <lineage>
        <taxon>Bacteria</taxon>
        <taxon>Candidatus Nomuraibacteriota</taxon>
    </lineage>
</organism>
<dbReference type="NCBIfam" id="TIGR01826">
    <property type="entry name" value="CofD_related"/>
    <property type="match status" value="1"/>
</dbReference>
<reference evidence="3 4" key="1">
    <citation type="journal article" date="2016" name="Nat. Commun.">
        <title>Thousands of microbial genomes shed light on interconnected biogeochemical processes in an aquifer system.</title>
        <authorList>
            <person name="Anantharaman K."/>
            <person name="Brown C.T."/>
            <person name="Hug L.A."/>
            <person name="Sharon I."/>
            <person name="Castelle C.J."/>
            <person name="Probst A.J."/>
            <person name="Thomas B.C."/>
            <person name="Singh A."/>
            <person name="Wilkins M.J."/>
            <person name="Karaoz U."/>
            <person name="Brodie E.L."/>
            <person name="Williams K.H."/>
            <person name="Hubbard S.S."/>
            <person name="Banfield J.F."/>
        </authorList>
    </citation>
    <scope>NUCLEOTIDE SEQUENCE [LARGE SCALE GENOMIC DNA]</scope>
</reference>
<dbReference type="GO" id="GO:0043743">
    <property type="term" value="F:LPPG:FO 2-phospho-L-lactate transferase activity"/>
    <property type="evidence" value="ECO:0007669"/>
    <property type="project" value="InterPro"/>
</dbReference>
<evidence type="ECO:0000313" key="4">
    <source>
        <dbReference type="Proteomes" id="UP000177777"/>
    </source>
</evidence>
<protein>
    <recommendedName>
        <fullName evidence="2">Putative gluconeogenesis factor</fullName>
    </recommendedName>
</protein>
<sequence length="326" mass="35576">MKNIVTIGGGTGSYTVLSGLKNIPNISISAIVSMADDGGSTGVLRDELGVLPPGDVRQCLVALSEHSDKVRKLMNYRFQNGALSGHSFGNIFLAALEKVTGDFALGVEIASEILKIKGKVVPITKDKADLLVELSNGKIINGENAIQNTNVQRNGIKKIFYKNKISLSEHAKVAILNADAIILGPGNYYCSIVPNLIIGGFKEAINKSRAKIIFPVNLTNKLGHTAGWRVSDYVRDIEERIGKKIDIILVNNKKPNPAQIKAYESEEGKGALVLDDLEEKRVVRAPLLSLRVVIRNKKETFQVSRGYIRHDPAKLTNSIKTIIEKN</sequence>
<proteinExistence type="inferred from homology"/>
<dbReference type="SUPFAM" id="SSF142338">
    <property type="entry name" value="CofD-like"/>
    <property type="match status" value="1"/>
</dbReference>
<dbReference type="STRING" id="1801754.A3D42_01110"/>
<keyword evidence="1 2" id="KW-0963">Cytoplasm</keyword>
<evidence type="ECO:0000256" key="1">
    <source>
        <dbReference type="ARBA" id="ARBA00022490"/>
    </source>
</evidence>
<dbReference type="PANTHER" id="PTHR30135:SF3">
    <property type="entry name" value="GLUCONEOGENESIS FACTOR-RELATED"/>
    <property type="match status" value="1"/>
</dbReference>
<dbReference type="InterPro" id="IPR002882">
    <property type="entry name" value="CofD"/>
</dbReference>
<dbReference type="EMBL" id="MFUE01000013">
    <property type="protein sequence ID" value="OGI77578.1"/>
    <property type="molecule type" value="Genomic_DNA"/>
</dbReference>
<comment type="similarity">
    <text evidence="2">Belongs to the gluconeogenesis factor family.</text>
</comment>
<dbReference type="AlphaFoldDB" id="A0A1F6W6M7"/>